<organism evidence="2 3">
    <name type="scientific">Actinomadura madurae</name>
    <dbReference type="NCBI Taxonomy" id="1993"/>
    <lineage>
        <taxon>Bacteria</taxon>
        <taxon>Bacillati</taxon>
        <taxon>Actinomycetota</taxon>
        <taxon>Actinomycetes</taxon>
        <taxon>Streptosporangiales</taxon>
        <taxon>Thermomonosporaceae</taxon>
        <taxon>Actinomadura</taxon>
    </lineage>
</organism>
<dbReference type="AlphaFoldDB" id="A0A1I5EPB3"/>
<accession>A0A1I5EPB3</accession>
<feature type="compositionally biased region" description="Low complexity" evidence="1">
    <location>
        <begin position="205"/>
        <end position="220"/>
    </location>
</feature>
<dbReference type="Proteomes" id="UP000183413">
    <property type="component" value="Unassembled WGS sequence"/>
</dbReference>
<dbReference type="EMBL" id="FOVH01000004">
    <property type="protein sequence ID" value="SFO13327.1"/>
    <property type="molecule type" value="Genomic_DNA"/>
</dbReference>
<name>A0A1I5EPB3_9ACTN</name>
<dbReference type="InParanoid" id="A0A1I5EPB3"/>
<feature type="compositionally biased region" description="Basic residues" evidence="1">
    <location>
        <begin position="165"/>
        <end position="177"/>
    </location>
</feature>
<feature type="compositionally biased region" description="Basic and acidic residues" evidence="1">
    <location>
        <begin position="94"/>
        <end position="111"/>
    </location>
</feature>
<protein>
    <submittedName>
        <fullName evidence="2">Uncharacterized protein</fullName>
    </submittedName>
</protein>
<sequence>MLADDLSQAESPTRAVIGTSRHVLKHHLERSSQRETNRLQPLTNCQRQVARSVSGGAFDTGMVTKHPRAPVPAEPQRPPLAAPSPAFAALVIPRRFDGRGRRRSAPTERSSRPTATAAPTPSPLAGDALPRPAHRLQVQPGRRPPPNSVAATPPASPTAPGYPRLPKRPGWRRHPHGRGSGLHETAPTLRQSLTNRGTVNTPREGLPSPAGRSPASRSALQTAEGQAPRGATRRRTRRARCVPGAHRGSSGCRARR</sequence>
<gene>
    <name evidence="2" type="ORF">SAMN04489713_104219</name>
</gene>
<reference evidence="2 3" key="1">
    <citation type="submission" date="2016-10" db="EMBL/GenBank/DDBJ databases">
        <authorList>
            <person name="de Groot N.N."/>
        </authorList>
    </citation>
    <scope>NUCLEOTIDE SEQUENCE [LARGE SCALE GENOMIC DNA]</scope>
    <source>
        <strain evidence="2 3">DSM 43067</strain>
    </source>
</reference>
<feature type="compositionally biased region" description="Polar residues" evidence="1">
    <location>
        <begin position="38"/>
        <end position="51"/>
    </location>
</feature>
<proteinExistence type="predicted"/>
<evidence type="ECO:0000256" key="1">
    <source>
        <dbReference type="SAM" id="MobiDB-lite"/>
    </source>
</evidence>
<feature type="compositionally biased region" description="Basic residues" evidence="1">
    <location>
        <begin position="231"/>
        <end position="240"/>
    </location>
</feature>
<evidence type="ECO:0000313" key="2">
    <source>
        <dbReference type="EMBL" id="SFO13327.1"/>
    </source>
</evidence>
<feature type="region of interest" description="Disordered" evidence="1">
    <location>
        <begin position="1"/>
        <end position="256"/>
    </location>
</feature>
<feature type="compositionally biased region" description="Polar residues" evidence="1">
    <location>
        <begin position="188"/>
        <end position="201"/>
    </location>
</feature>
<feature type="compositionally biased region" description="Pro residues" evidence="1">
    <location>
        <begin position="69"/>
        <end position="82"/>
    </location>
</feature>
<evidence type="ECO:0000313" key="3">
    <source>
        <dbReference type="Proteomes" id="UP000183413"/>
    </source>
</evidence>
<keyword evidence="3" id="KW-1185">Reference proteome</keyword>